<evidence type="ECO:0000256" key="4">
    <source>
        <dbReference type="ARBA" id="ARBA00022598"/>
    </source>
</evidence>
<dbReference type="CDD" id="cd01742">
    <property type="entry name" value="GATase1_GMP_Synthase"/>
    <property type="match status" value="1"/>
</dbReference>
<evidence type="ECO:0000256" key="3">
    <source>
        <dbReference type="ARBA" id="ARBA00021562"/>
    </source>
</evidence>
<keyword evidence="17" id="KW-1185">Reference proteome</keyword>
<dbReference type="InterPro" id="IPR017926">
    <property type="entry name" value="GATASE"/>
</dbReference>
<dbReference type="Pfam" id="PF03171">
    <property type="entry name" value="2OG-FeII_Oxy"/>
    <property type="match status" value="1"/>
</dbReference>
<reference evidence="18" key="1">
    <citation type="submission" date="2025-08" db="UniProtKB">
        <authorList>
            <consortium name="RefSeq"/>
        </authorList>
    </citation>
    <scope>IDENTIFICATION</scope>
</reference>
<feature type="domain" description="Fe2OG dioxygenase" evidence="15">
    <location>
        <begin position="621"/>
        <end position="724"/>
    </location>
</feature>
<dbReference type="Gene3D" id="3.40.50.620">
    <property type="entry name" value="HUPs"/>
    <property type="match status" value="1"/>
</dbReference>
<dbReference type="InterPro" id="IPR029062">
    <property type="entry name" value="Class_I_gatase-like"/>
</dbReference>
<dbReference type="InterPro" id="IPR027443">
    <property type="entry name" value="IPNS-like_sf"/>
</dbReference>
<keyword evidence="7 14" id="KW-0658">Purine biosynthesis</keyword>
<evidence type="ECO:0000256" key="11">
    <source>
        <dbReference type="ARBA" id="ARBA00031356"/>
    </source>
</evidence>
<dbReference type="InterPro" id="IPR025777">
    <property type="entry name" value="GMPS_ATP_PPase_dom"/>
</dbReference>
<evidence type="ECO:0000313" key="18">
    <source>
        <dbReference type="RefSeq" id="XP_011022682.1"/>
    </source>
</evidence>
<feature type="domain" description="GMPS ATP-PPase" evidence="16">
    <location>
        <begin position="244"/>
        <end position="445"/>
    </location>
</feature>
<gene>
    <name evidence="18" type="primary">LOC105124376</name>
</gene>
<sequence>MPSSPLPFFKPKSLSQNTLADTIIAIDSAAAASAATKMDPKAVKSDLVLILDYGSQYTHLITRRIRSLNIFSLCISGTSSLETITSHNPKVVILSGGPHSVHSANSPTFPSGFVEWAQKGGIFVLGVCYGLQLIVQRLGGQVDVGQRQEYGRMEIEVEKNLGVFGKKKVGDKQVVWMSHGDETVKLPYGFEVVARSQQGAVAAVENREMRFFGLQYHPEVTHSPEGMDTLRYFLFDVCGVSPGWNMENVLDEEIKVINDAVGPEEHVICALSGGVDSTVAATLVHKAIGDRLHCIFVDNGLLRYKERERVVETFESDLHLPVTCVDASNEFLSKLKGVVDPEMKRKIIGKEFISIFDAFAHKLEQKLGKKPAYLVQGTLYPDVIESCPPPGSGRTHSHTIKSHHNVGGLPKDMKLKLIEPLKLLFKDEVRQLGRILNVPDAFLKRHPFPGPGLAVRILGDVTEGNALDILRQVDEIFIQSIKDAGLYDSIWQAFAVFLPVRSVGVQGDQRTHSHVVALRAVTSQDGMTADWYYFEHKFLDDVARKICNSVRGVNRVVQDITSKPPSTIDGLLNLLKLCLSTILQEYGNKMIDLSKRIIEVLVMTLGDGCDRKFCESEFSNCHGYFRVVNYSPPKDVEEREVEGLGMHTDMSCITIVYQDETGGLQMRSKEGEWLDIPPCEDLLVVNIGDLMQAWSNGRLRSSEHRVVLKRLVNRLSLAFFWCFEDEKVILAPDEVLEEGDQRIYKSFVCLDYLRFRESNEEGKFEKIGYTVKDFAGLTLQT</sequence>
<dbReference type="EC" id="6.3.5.2" evidence="2"/>
<dbReference type="InterPro" id="IPR004739">
    <property type="entry name" value="GMP_synth_GATase"/>
</dbReference>
<evidence type="ECO:0000256" key="8">
    <source>
        <dbReference type="ARBA" id="ARBA00022840"/>
    </source>
</evidence>
<evidence type="ECO:0000256" key="6">
    <source>
        <dbReference type="ARBA" id="ARBA00022749"/>
    </source>
</evidence>
<keyword evidence="4" id="KW-0436">Ligase</keyword>
<proteinExistence type="inferred from homology"/>
<dbReference type="FunFam" id="3.40.50.880:FF:000001">
    <property type="entry name" value="GMP synthase [glutamine-hydrolyzing]"/>
    <property type="match status" value="1"/>
</dbReference>
<keyword evidence="5 14" id="KW-0547">Nucleotide-binding</keyword>
<organism evidence="17 18">
    <name type="scientific">Populus euphratica</name>
    <name type="common">Euphrates poplar</name>
    <dbReference type="NCBI Taxonomy" id="75702"/>
    <lineage>
        <taxon>Eukaryota</taxon>
        <taxon>Viridiplantae</taxon>
        <taxon>Streptophyta</taxon>
        <taxon>Embryophyta</taxon>
        <taxon>Tracheophyta</taxon>
        <taxon>Spermatophyta</taxon>
        <taxon>Magnoliopsida</taxon>
        <taxon>eudicotyledons</taxon>
        <taxon>Gunneridae</taxon>
        <taxon>Pentapetalae</taxon>
        <taxon>rosids</taxon>
        <taxon>fabids</taxon>
        <taxon>Malpighiales</taxon>
        <taxon>Salicaceae</taxon>
        <taxon>Saliceae</taxon>
        <taxon>Populus</taxon>
    </lineage>
</organism>
<comment type="function">
    <text evidence="12">Catalyzes the conversion of xanthine monophosphate (XMP) to GMP in the presence of glutamine and ATP through an adenyl-XMP intermediate.</text>
</comment>
<evidence type="ECO:0000256" key="7">
    <source>
        <dbReference type="ARBA" id="ARBA00022755"/>
    </source>
</evidence>
<dbReference type="FunFam" id="3.30.300.10:FF:000002">
    <property type="entry name" value="GMP synthase [glutamine-hydrolyzing]"/>
    <property type="match status" value="1"/>
</dbReference>
<dbReference type="GO" id="GO:0005524">
    <property type="term" value="F:ATP binding"/>
    <property type="evidence" value="ECO:0007669"/>
    <property type="project" value="UniProtKB-UniRule"/>
</dbReference>
<evidence type="ECO:0000259" key="16">
    <source>
        <dbReference type="PROSITE" id="PS51553"/>
    </source>
</evidence>
<dbReference type="Gene3D" id="3.30.300.10">
    <property type="match status" value="1"/>
</dbReference>
<dbReference type="Gene3D" id="2.60.120.330">
    <property type="entry name" value="B-lactam Antibiotic, Isopenicillin N Synthase, Chain"/>
    <property type="match status" value="1"/>
</dbReference>
<evidence type="ECO:0000256" key="10">
    <source>
        <dbReference type="ARBA" id="ARBA00030464"/>
    </source>
</evidence>
<protein>
    <recommendedName>
        <fullName evidence="3">GMP synthase [glutamine-hydrolyzing]</fullName>
        <ecNumber evidence="2">6.3.5.2</ecNumber>
    </recommendedName>
    <alternativeName>
        <fullName evidence="10">GMP synthetase</fullName>
    </alternativeName>
    <alternativeName>
        <fullName evidence="11">Glutamine amidotransferase</fullName>
    </alternativeName>
</protein>
<dbReference type="InterPro" id="IPR005123">
    <property type="entry name" value="Oxoglu/Fe-dep_dioxygenase_dom"/>
</dbReference>
<feature type="binding site" evidence="14">
    <location>
        <begin position="272"/>
        <end position="278"/>
    </location>
    <ligand>
        <name>ATP</name>
        <dbReference type="ChEBI" id="CHEBI:30616"/>
    </ligand>
</feature>
<dbReference type="GO" id="GO:0003921">
    <property type="term" value="F:GMP synthase activity"/>
    <property type="evidence" value="ECO:0007669"/>
    <property type="project" value="InterPro"/>
</dbReference>
<dbReference type="PROSITE" id="PS51553">
    <property type="entry name" value="GMPS_ATP_PPASE"/>
    <property type="match status" value="1"/>
</dbReference>
<dbReference type="Pfam" id="PF00117">
    <property type="entry name" value="GATase"/>
    <property type="match status" value="1"/>
</dbReference>
<dbReference type="SUPFAM" id="SSF52402">
    <property type="entry name" value="Adenine nucleotide alpha hydrolases-like"/>
    <property type="match status" value="1"/>
</dbReference>
<accession>A0AAJ6U4V2</accession>
<dbReference type="InterPro" id="IPR044861">
    <property type="entry name" value="IPNS-like_FE2OG_OXY"/>
</dbReference>
<dbReference type="SUPFAM" id="SSF52317">
    <property type="entry name" value="Class I glutamine amidotransferase-like"/>
    <property type="match status" value="1"/>
</dbReference>
<dbReference type="Gene3D" id="3.40.50.880">
    <property type="match status" value="1"/>
</dbReference>
<dbReference type="NCBIfam" id="TIGR00884">
    <property type="entry name" value="guaA_Cterm"/>
    <property type="match status" value="1"/>
</dbReference>
<dbReference type="AlphaFoldDB" id="A0AAJ6U4V2"/>
<dbReference type="GO" id="GO:0005829">
    <property type="term" value="C:cytosol"/>
    <property type="evidence" value="ECO:0007669"/>
    <property type="project" value="TreeGrafter"/>
</dbReference>
<dbReference type="Pfam" id="PF00958">
    <property type="entry name" value="GMP_synt_C"/>
    <property type="match status" value="1"/>
</dbReference>
<dbReference type="InterPro" id="IPR014729">
    <property type="entry name" value="Rossmann-like_a/b/a_fold"/>
</dbReference>
<comment type="pathway">
    <text evidence="1">Purine metabolism; GMP biosynthesis; GMP from XMP (L-Gln route): step 1/1.</text>
</comment>
<dbReference type="PROSITE" id="PS51471">
    <property type="entry name" value="FE2OG_OXY"/>
    <property type="match status" value="1"/>
</dbReference>
<evidence type="ECO:0000259" key="15">
    <source>
        <dbReference type="PROSITE" id="PS51471"/>
    </source>
</evidence>
<dbReference type="SUPFAM" id="SSF51197">
    <property type="entry name" value="Clavaminate synthase-like"/>
    <property type="match status" value="1"/>
</dbReference>
<keyword evidence="6 14" id="KW-0332">GMP biosynthesis</keyword>
<dbReference type="SUPFAM" id="SSF54810">
    <property type="entry name" value="GMP synthetase C-terminal dimerisation domain"/>
    <property type="match status" value="1"/>
</dbReference>
<keyword evidence="9" id="KW-0315">Glutamine amidotransferase</keyword>
<dbReference type="Proteomes" id="UP000694918">
    <property type="component" value="Unplaced"/>
</dbReference>
<dbReference type="PANTHER" id="PTHR11922">
    <property type="entry name" value="GMP SYNTHASE-RELATED"/>
    <property type="match status" value="1"/>
</dbReference>
<dbReference type="HAMAP" id="MF_00344">
    <property type="entry name" value="GMP_synthase"/>
    <property type="match status" value="1"/>
</dbReference>
<evidence type="ECO:0000256" key="13">
    <source>
        <dbReference type="ARBA" id="ARBA00049404"/>
    </source>
</evidence>
<keyword evidence="8 14" id="KW-0067">ATP-binding</keyword>
<dbReference type="NCBIfam" id="NF000848">
    <property type="entry name" value="PRK00074.1"/>
    <property type="match status" value="1"/>
</dbReference>
<evidence type="ECO:0000256" key="2">
    <source>
        <dbReference type="ARBA" id="ARBA00012746"/>
    </source>
</evidence>
<evidence type="ECO:0000256" key="9">
    <source>
        <dbReference type="ARBA" id="ARBA00022962"/>
    </source>
</evidence>
<dbReference type="CDD" id="cd01997">
    <property type="entry name" value="GMP_synthase_C"/>
    <property type="match status" value="1"/>
</dbReference>
<dbReference type="PRINTS" id="PR00096">
    <property type="entry name" value="GATASE"/>
</dbReference>
<evidence type="ECO:0000256" key="14">
    <source>
        <dbReference type="PROSITE-ProRule" id="PRU00886"/>
    </source>
</evidence>
<dbReference type="RefSeq" id="XP_011022682.1">
    <property type="nucleotide sequence ID" value="XM_011024380.1"/>
</dbReference>
<comment type="catalytic activity">
    <reaction evidence="13">
        <text>XMP + L-glutamine + ATP + H2O = GMP + L-glutamate + AMP + diphosphate + 2 H(+)</text>
        <dbReference type="Rhea" id="RHEA:11680"/>
        <dbReference type="ChEBI" id="CHEBI:15377"/>
        <dbReference type="ChEBI" id="CHEBI:15378"/>
        <dbReference type="ChEBI" id="CHEBI:29985"/>
        <dbReference type="ChEBI" id="CHEBI:30616"/>
        <dbReference type="ChEBI" id="CHEBI:33019"/>
        <dbReference type="ChEBI" id="CHEBI:57464"/>
        <dbReference type="ChEBI" id="CHEBI:58115"/>
        <dbReference type="ChEBI" id="CHEBI:58359"/>
        <dbReference type="ChEBI" id="CHEBI:456215"/>
        <dbReference type="EC" id="6.3.5.2"/>
    </reaction>
</comment>
<dbReference type="FunFam" id="3.40.50.620:FF:000001">
    <property type="entry name" value="GMP synthase [glutamine-hydrolyzing]"/>
    <property type="match status" value="1"/>
</dbReference>
<dbReference type="PROSITE" id="PS51273">
    <property type="entry name" value="GATASE_TYPE_1"/>
    <property type="match status" value="1"/>
</dbReference>
<evidence type="ECO:0000256" key="1">
    <source>
        <dbReference type="ARBA" id="ARBA00005153"/>
    </source>
</evidence>
<dbReference type="InterPro" id="IPR001674">
    <property type="entry name" value="GMP_synth_C"/>
</dbReference>
<dbReference type="InterPro" id="IPR022955">
    <property type="entry name" value="GMP_synthase"/>
</dbReference>
<dbReference type="NCBIfam" id="TIGR00888">
    <property type="entry name" value="guaA_Nterm"/>
    <property type="match status" value="1"/>
</dbReference>
<name>A0AAJ6U4V2_POPEU</name>
<evidence type="ECO:0000256" key="5">
    <source>
        <dbReference type="ARBA" id="ARBA00022741"/>
    </source>
</evidence>
<evidence type="ECO:0000313" key="17">
    <source>
        <dbReference type="Proteomes" id="UP000694918"/>
    </source>
</evidence>
<evidence type="ECO:0000256" key="12">
    <source>
        <dbReference type="ARBA" id="ARBA00044933"/>
    </source>
</evidence>
<dbReference type="GeneID" id="105124376"/>
<dbReference type="PANTHER" id="PTHR11922:SF2">
    <property type="entry name" value="GMP SYNTHASE [GLUTAMINE-HYDROLYZING]"/>
    <property type="match status" value="1"/>
</dbReference>